<name>A0A2K8UHR0_9GAMM</name>
<protein>
    <recommendedName>
        <fullName evidence="3">Restriction endonuclease</fullName>
    </recommendedName>
</protein>
<sequence>MTYSIEIFLAAHQAMTTGVDMIPRSANDKEYFAQDWFAARVAALGLPLHPQGRVGDPDLWVGDDTQAPVEGYEIKSMALRNGRPARKDYDSRSINPAEPKDDRDCFLVFLLYTGSGGKPRPIHSLCIAHRDLINTDQGGAASHIEEKIEGFGSYGDGAIRSRKQHRFPSPFTLDPTGLGRCRLILPAEWAPADARLVQVGTLERSIAYTRLDAYSIDLGGNTRPTPHAAPRLDAGQVRRFQVFEQP</sequence>
<dbReference type="RefSeq" id="WP_100922303.1">
    <property type="nucleotide sequence ID" value="NZ_CP020370.1"/>
</dbReference>
<dbReference type="EMBL" id="CP020370">
    <property type="protein sequence ID" value="AUB84651.1"/>
    <property type="molecule type" value="Genomic_DNA"/>
</dbReference>
<keyword evidence="2" id="KW-1185">Reference proteome</keyword>
<evidence type="ECO:0008006" key="3">
    <source>
        <dbReference type="Google" id="ProtNLM"/>
    </source>
</evidence>
<proteinExistence type="predicted"/>
<dbReference type="Proteomes" id="UP000232638">
    <property type="component" value="Chromosome"/>
</dbReference>
<gene>
    <name evidence="1" type="ORF">THSYN_04975</name>
</gene>
<organism evidence="1 2">
    <name type="scientific">Candidatus Thiodictyon syntrophicum</name>
    <dbReference type="NCBI Taxonomy" id="1166950"/>
    <lineage>
        <taxon>Bacteria</taxon>
        <taxon>Pseudomonadati</taxon>
        <taxon>Pseudomonadota</taxon>
        <taxon>Gammaproteobacteria</taxon>
        <taxon>Chromatiales</taxon>
        <taxon>Chromatiaceae</taxon>
        <taxon>Thiodictyon</taxon>
    </lineage>
</organism>
<dbReference type="AlphaFoldDB" id="A0A2K8UHR0"/>
<dbReference type="OrthoDB" id="581883at2"/>
<evidence type="ECO:0000313" key="2">
    <source>
        <dbReference type="Proteomes" id="UP000232638"/>
    </source>
</evidence>
<dbReference type="KEGG" id="tsy:THSYN_04975"/>
<evidence type="ECO:0000313" key="1">
    <source>
        <dbReference type="EMBL" id="AUB84651.1"/>
    </source>
</evidence>
<reference evidence="1 2" key="1">
    <citation type="submission" date="2017-03" db="EMBL/GenBank/DDBJ databases">
        <title>Complete genome sequence of Candidatus 'Thiodictyon syntrophicum' sp. nov. strain Cad16T, a photolithoautotroph purple sulfur bacterium isolated from an alpine meromictic lake.</title>
        <authorList>
            <person name="Luedin S.M."/>
            <person name="Pothier J.F."/>
            <person name="Danza F."/>
            <person name="Storelli N."/>
            <person name="Wittwer M."/>
            <person name="Tonolla M."/>
        </authorList>
    </citation>
    <scope>NUCLEOTIDE SEQUENCE [LARGE SCALE GENOMIC DNA]</scope>
    <source>
        <strain evidence="1 2">Cad16T</strain>
    </source>
</reference>
<accession>A0A2K8UHR0</accession>